<dbReference type="EMBL" id="JADEWN010000025">
    <property type="protein sequence ID" value="MBE9191044.1"/>
    <property type="molecule type" value="Genomic_DNA"/>
</dbReference>
<dbReference type="RefSeq" id="WP_193932203.1">
    <property type="nucleotide sequence ID" value="NZ_CAWPMZ010000051.1"/>
</dbReference>
<proteinExistence type="predicted"/>
<name>A0ABR9URZ9_9CHRO</name>
<evidence type="ECO:0000313" key="2">
    <source>
        <dbReference type="Proteomes" id="UP000651156"/>
    </source>
</evidence>
<protein>
    <submittedName>
        <fullName evidence="1">DUF2993 domain-containing protein</fullName>
    </submittedName>
</protein>
<reference evidence="1 2" key="1">
    <citation type="submission" date="2020-10" db="EMBL/GenBank/DDBJ databases">
        <authorList>
            <person name="Castelo-Branco R."/>
            <person name="Eusebio N."/>
            <person name="Adriana R."/>
            <person name="Vieira A."/>
            <person name="Brugerolle De Fraissinette N."/>
            <person name="Rezende De Castro R."/>
            <person name="Schneider M.P."/>
            <person name="Vasconcelos V."/>
            <person name="Leao P.N."/>
        </authorList>
    </citation>
    <scope>NUCLEOTIDE SEQUENCE [LARGE SCALE GENOMIC DNA]</scope>
    <source>
        <strain evidence="1 2">LEGE 06123</strain>
    </source>
</reference>
<sequence length="239" mass="26472">MGSQKTEFEAEHSSHSKQSRIITKVLSPAVRLLLRSQVQQVDHLDVQISGGDRQILSGYIPQVAISAQNAVYQGLYLTQLEIEGKNIRTNLGGVLRGQPLRLLEPIPVFGEVRLDESDLNASLKSPLLAEALTTLLKSFLPEKSITYEAVHWEQVTIGCDRLIIKGTIASDRQMPLTLDTRLELIDGQTLALKELQIHSDTELFDIDYFQIDLGSEVAIETLTLTSGQLLCCGRINVLP</sequence>
<accession>A0ABR9URZ9</accession>
<keyword evidence="2" id="KW-1185">Reference proteome</keyword>
<dbReference type="Pfam" id="PF11209">
    <property type="entry name" value="LmeA"/>
    <property type="match status" value="1"/>
</dbReference>
<dbReference type="Proteomes" id="UP000651156">
    <property type="component" value="Unassembled WGS sequence"/>
</dbReference>
<dbReference type="InterPro" id="IPR021373">
    <property type="entry name" value="DUF2993"/>
</dbReference>
<comment type="caution">
    <text evidence="1">The sequence shown here is derived from an EMBL/GenBank/DDBJ whole genome shotgun (WGS) entry which is preliminary data.</text>
</comment>
<evidence type="ECO:0000313" key="1">
    <source>
        <dbReference type="EMBL" id="MBE9191044.1"/>
    </source>
</evidence>
<organism evidence="1 2">
    <name type="scientific">Gloeocapsopsis crepidinum LEGE 06123</name>
    <dbReference type="NCBI Taxonomy" id="588587"/>
    <lineage>
        <taxon>Bacteria</taxon>
        <taxon>Bacillati</taxon>
        <taxon>Cyanobacteriota</taxon>
        <taxon>Cyanophyceae</taxon>
        <taxon>Oscillatoriophycideae</taxon>
        <taxon>Chroococcales</taxon>
        <taxon>Chroococcaceae</taxon>
        <taxon>Gloeocapsopsis</taxon>
    </lineage>
</organism>
<gene>
    <name evidence="1" type="ORF">IQ230_11900</name>
</gene>